<evidence type="ECO:0000313" key="1">
    <source>
        <dbReference type="EMBL" id="KKL16913.1"/>
    </source>
</evidence>
<comment type="caution">
    <text evidence="1">The sequence shown here is derived from an EMBL/GenBank/DDBJ whole genome shotgun (WGS) entry which is preliminary data.</text>
</comment>
<feature type="non-terminal residue" evidence="1">
    <location>
        <position position="44"/>
    </location>
</feature>
<dbReference type="AlphaFoldDB" id="A0A0F9DYK4"/>
<accession>A0A0F9DYK4</accession>
<organism evidence="1">
    <name type="scientific">marine sediment metagenome</name>
    <dbReference type="NCBI Taxonomy" id="412755"/>
    <lineage>
        <taxon>unclassified sequences</taxon>
        <taxon>metagenomes</taxon>
        <taxon>ecological metagenomes</taxon>
    </lineage>
</organism>
<reference evidence="1" key="1">
    <citation type="journal article" date="2015" name="Nature">
        <title>Complex archaea that bridge the gap between prokaryotes and eukaryotes.</title>
        <authorList>
            <person name="Spang A."/>
            <person name="Saw J.H."/>
            <person name="Jorgensen S.L."/>
            <person name="Zaremba-Niedzwiedzka K."/>
            <person name="Martijn J."/>
            <person name="Lind A.E."/>
            <person name="van Eijk R."/>
            <person name="Schleper C."/>
            <person name="Guy L."/>
            <person name="Ettema T.J."/>
        </authorList>
    </citation>
    <scope>NUCLEOTIDE SEQUENCE</scope>
</reference>
<sequence>MIRYMSIDNSEDRDFDTVIAYEIESPVFILDKKPLKVPYIKLDI</sequence>
<gene>
    <name evidence="1" type="ORF">LCGC14_2490790</name>
</gene>
<name>A0A0F9DYK4_9ZZZZ</name>
<dbReference type="EMBL" id="LAZR01039475">
    <property type="protein sequence ID" value="KKL16913.1"/>
    <property type="molecule type" value="Genomic_DNA"/>
</dbReference>
<protein>
    <submittedName>
        <fullName evidence="1">Uncharacterized protein</fullName>
    </submittedName>
</protein>
<proteinExistence type="predicted"/>